<name>A0A2K2DK36_BRADI</name>
<keyword evidence="1" id="KW-0472">Membrane</keyword>
<reference evidence="2" key="2">
    <citation type="submission" date="2017-06" db="EMBL/GenBank/DDBJ databases">
        <title>WGS assembly of Brachypodium distachyon.</title>
        <authorList>
            <consortium name="The International Brachypodium Initiative"/>
            <person name="Lucas S."/>
            <person name="Harmon-Smith M."/>
            <person name="Lail K."/>
            <person name="Tice H."/>
            <person name="Grimwood J."/>
            <person name="Bruce D."/>
            <person name="Barry K."/>
            <person name="Shu S."/>
            <person name="Lindquist E."/>
            <person name="Wang M."/>
            <person name="Pitluck S."/>
            <person name="Vogel J.P."/>
            <person name="Garvin D.F."/>
            <person name="Mockler T.C."/>
            <person name="Schmutz J."/>
            <person name="Rokhsar D."/>
            <person name="Bevan M.W."/>
        </authorList>
    </citation>
    <scope>NUCLEOTIDE SEQUENCE</scope>
    <source>
        <strain evidence="2">Bd21</strain>
    </source>
</reference>
<evidence type="ECO:0000313" key="2">
    <source>
        <dbReference type="EMBL" id="PNT74644.1"/>
    </source>
</evidence>
<feature type="transmembrane region" description="Helical" evidence="1">
    <location>
        <begin position="60"/>
        <end position="81"/>
    </location>
</feature>
<evidence type="ECO:0000313" key="4">
    <source>
        <dbReference type="Proteomes" id="UP000008810"/>
    </source>
</evidence>
<proteinExistence type="predicted"/>
<reference evidence="2 3" key="1">
    <citation type="journal article" date="2010" name="Nature">
        <title>Genome sequencing and analysis of the model grass Brachypodium distachyon.</title>
        <authorList>
            <consortium name="International Brachypodium Initiative"/>
        </authorList>
    </citation>
    <scope>NUCLEOTIDE SEQUENCE [LARGE SCALE GENOMIC DNA]</scope>
    <source>
        <strain evidence="2 3">Bd21</strain>
    </source>
</reference>
<keyword evidence="1" id="KW-0812">Transmembrane</keyword>
<dbReference type="EnsemblPlants" id="PNT74644">
    <property type="protein sequence ID" value="PNT74644"/>
    <property type="gene ID" value="BRADI_1g19336v3"/>
</dbReference>
<reference evidence="3" key="3">
    <citation type="submission" date="2018-08" db="UniProtKB">
        <authorList>
            <consortium name="EnsemblPlants"/>
        </authorList>
    </citation>
    <scope>IDENTIFICATION</scope>
    <source>
        <strain evidence="3">cv. Bd21</strain>
    </source>
</reference>
<dbReference type="AlphaFoldDB" id="A0A2K2DK36"/>
<evidence type="ECO:0000256" key="1">
    <source>
        <dbReference type="SAM" id="Phobius"/>
    </source>
</evidence>
<dbReference type="InParanoid" id="A0A2K2DK36"/>
<protein>
    <submittedName>
        <fullName evidence="2 3">Uncharacterized protein</fullName>
    </submittedName>
</protein>
<accession>A0A2K2DK36</accession>
<evidence type="ECO:0000313" key="3">
    <source>
        <dbReference type="EnsemblPlants" id="PNT74644"/>
    </source>
</evidence>
<sequence length="91" mass="10444">MLKNCLPPWSRGLKLKVLDYGVPTPTTPGSKGQGLEVLPKPSRIRTRPGRRRSRIRTLSGRLRCCLNILGLGLLYFVFWNLDIFWLHQLIS</sequence>
<organism evidence="2">
    <name type="scientific">Brachypodium distachyon</name>
    <name type="common">Purple false brome</name>
    <name type="synonym">Trachynia distachya</name>
    <dbReference type="NCBI Taxonomy" id="15368"/>
    <lineage>
        <taxon>Eukaryota</taxon>
        <taxon>Viridiplantae</taxon>
        <taxon>Streptophyta</taxon>
        <taxon>Embryophyta</taxon>
        <taxon>Tracheophyta</taxon>
        <taxon>Spermatophyta</taxon>
        <taxon>Magnoliopsida</taxon>
        <taxon>Liliopsida</taxon>
        <taxon>Poales</taxon>
        <taxon>Poaceae</taxon>
        <taxon>BOP clade</taxon>
        <taxon>Pooideae</taxon>
        <taxon>Stipodae</taxon>
        <taxon>Brachypodieae</taxon>
        <taxon>Brachypodium</taxon>
    </lineage>
</organism>
<keyword evidence="4" id="KW-1185">Reference proteome</keyword>
<dbReference type="Proteomes" id="UP000008810">
    <property type="component" value="Chromosome 1"/>
</dbReference>
<gene>
    <name evidence="2" type="ORF">BRADI_1g19336v3</name>
</gene>
<dbReference type="Gramene" id="PNT74644">
    <property type="protein sequence ID" value="PNT74644"/>
    <property type="gene ID" value="BRADI_1g19336v3"/>
</dbReference>
<keyword evidence="1" id="KW-1133">Transmembrane helix</keyword>
<dbReference type="EMBL" id="CM000880">
    <property type="protein sequence ID" value="PNT74644.1"/>
    <property type="molecule type" value="Genomic_DNA"/>
</dbReference>